<evidence type="ECO:0000313" key="3">
    <source>
        <dbReference type="EMBL" id="ANE04191.1"/>
    </source>
</evidence>
<keyword evidence="2" id="KW-1133">Transmembrane helix</keyword>
<accession>A0A172QU65</accession>
<evidence type="ECO:0000256" key="2">
    <source>
        <dbReference type="SAM" id="Phobius"/>
    </source>
</evidence>
<feature type="transmembrane region" description="Helical" evidence="2">
    <location>
        <begin position="76"/>
        <end position="99"/>
    </location>
</feature>
<feature type="region of interest" description="Disordered" evidence="1">
    <location>
        <begin position="1"/>
        <end position="23"/>
    </location>
</feature>
<keyword evidence="2" id="KW-0472">Membrane</keyword>
<reference evidence="3 4" key="1">
    <citation type="submission" date="2016-05" db="EMBL/GenBank/DDBJ databases">
        <title>Complete genome sequence of Corynebacterium crudilactis, a new Corynebacterium species isolated from raw cow's milk.</title>
        <authorList>
            <person name="Christian R."/>
            <person name="Zimmermann J."/>
            <person name="Lipski A."/>
            <person name="Kalinowski J."/>
        </authorList>
    </citation>
    <scope>NUCLEOTIDE SEQUENCE [LARGE SCALE GENOMIC DNA]</scope>
    <source>
        <strain evidence="3 4">JZ16</strain>
    </source>
</reference>
<keyword evidence="2" id="KW-0812">Transmembrane</keyword>
<organism evidence="3 4">
    <name type="scientific">Corynebacterium crudilactis</name>
    <dbReference type="NCBI Taxonomy" id="1652495"/>
    <lineage>
        <taxon>Bacteria</taxon>
        <taxon>Bacillati</taxon>
        <taxon>Actinomycetota</taxon>
        <taxon>Actinomycetes</taxon>
        <taxon>Mycobacteriales</taxon>
        <taxon>Corynebacteriaceae</taxon>
        <taxon>Corynebacterium</taxon>
    </lineage>
</organism>
<gene>
    <name evidence="3" type="ORF">ccrud_08240</name>
</gene>
<dbReference type="STRING" id="1652495.ccrud_08240"/>
<feature type="transmembrane region" description="Helical" evidence="2">
    <location>
        <begin position="51"/>
        <end position="70"/>
    </location>
</feature>
<feature type="transmembrane region" description="Helical" evidence="2">
    <location>
        <begin position="111"/>
        <end position="138"/>
    </location>
</feature>
<dbReference type="OrthoDB" id="4415822at2"/>
<sequence>MTTPNYPYNDDSGSQNPFNDAPYGANQPGPYDSSYTGGFENSPLNSAKNTAATWALGLGIASLVSLLAVFTVVGAFLALLAPAFALAGIIVAIVALVKAKKINGPGKRKGFAITGLILSILTLVVLIGITIIAVTLFANSGLVECANLPDAAAQQQCVEDIINGY</sequence>
<proteinExistence type="predicted"/>
<dbReference type="EMBL" id="CP015622">
    <property type="protein sequence ID" value="ANE04191.1"/>
    <property type="molecule type" value="Genomic_DNA"/>
</dbReference>
<dbReference type="Proteomes" id="UP000076929">
    <property type="component" value="Chromosome"/>
</dbReference>
<dbReference type="KEGG" id="ccjz:ccrud_08240"/>
<keyword evidence="4" id="KW-1185">Reference proteome</keyword>
<feature type="compositionally biased region" description="Polar residues" evidence="1">
    <location>
        <begin position="1"/>
        <end position="18"/>
    </location>
</feature>
<evidence type="ECO:0000256" key="1">
    <source>
        <dbReference type="SAM" id="MobiDB-lite"/>
    </source>
</evidence>
<evidence type="ECO:0000313" key="4">
    <source>
        <dbReference type="Proteomes" id="UP000076929"/>
    </source>
</evidence>
<dbReference type="RefSeq" id="WP_066566036.1">
    <property type="nucleotide sequence ID" value="NZ_CP015622.1"/>
</dbReference>
<evidence type="ECO:0008006" key="5">
    <source>
        <dbReference type="Google" id="ProtNLM"/>
    </source>
</evidence>
<name>A0A172QU65_9CORY</name>
<dbReference type="AlphaFoldDB" id="A0A172QU65"/>
<protein>
    <recommendedName>
        <fullName evidence="5">DUF4190 domain-containing protein</fullName>
    </recommendedName>
</protein>